<dbReference type="SUPFAM" id="SSF46689">
    <property type="entry name" value="Homeodomain-like"/>
    <property type="match status" value="2"/>
</dbReference>
<dbReference type="InterPro" id="IPR020449">
    <property type="entry name" value="Tscrpt_reg_AraC-type_HTH"/>
</dbReference>
<dbReference type="InterPro" id="IPR009057">
    <property type="entry name" value="Homeodomain-like_sf"/>
</dbReference>
<dbReference type="Proteomes" id="UP000175893">
    <property type="component" value="Chromosome"/>
</dbReference>
<proteinExistence type="predicted"/>
<dbReference type="PRINTS" id="PR00032">
    <property type="entry name" value="HTHARAC"/>
</dbReference>
<keyword evidence="1" id="KW-0805">Transcription regulation</keyword>
<dbReference type="Pfam" id="PF12833">
    <property type="entry name" value="HTH_18"/>
    <property type="match status" value="1"/>
</dbReference>
<evidence type="ECO:0000256" key="2">
    <source>
        <dbReference type="ARBA" id="ARBA00023125"/>
    </source>
</evidence>
<organism evidence="5 6">
    <name type="scientific">Edwardsiella hoshinae</name>
    <dbReference type="NCBI Taxonomy" id="93378"/>
    <lineage>
        <taxon>Bacteria</taxon>
        <taxon>Pseudomonadati</taxon>
        <taxon>Pseudomonadota</taxon>
        <taxon>Gammaproteobacteria</taxon>
        <taxon>Enterobacterales</taxon>
        <taxon>Hafniaceae</taxon>
        <taxon>Edwardsiella</taxon>
    </lineage>
</organism>
<dbReference type="EMBL" id="CP016043">
    <property type="protein sequence ID" value="AOV98552.1"/>
    <property type="molecule type" value="Genomic_DNA"/>
</dbReference>
<dbReference type="PROSITE" id="PS01124">
    <property type="entry name" value="HTH_ARAC_FAMILY_2"/>
    <property type="match status" value="1"/>
</dbReference>
<accession>A0ABM6ENE3</accession>
<dbReference type="NCBIfam" id="NF007693">
    <property type="entry name" value="PRK10371.1"/>
    <property type="match status" value="1"/>
</dbReference>
<feature type="domain" description="HTH araC/xylS-type" evidence="4">
    <location>
        <begin position="190"/>
        <end position="288"/>
    </location>
</feature>
<dbReference type="PANTHER" id="PTHR43280">
    <property type="entry name" value="ARAC-FAMILY TRANSCRIPTIONAL REGULATOR"/>
    <property type="match status" value="1"/>
</dbReference>
<evidence type="ECO:0000259" key="4">
    <source>
        <dbReference type="PROSITE" id="PS01124"/>
    </source>
</evidence>
<evidence type="ECO:0000256" key="1">
    <source>
        <dbReference type="ARBA" id="ARBA00023015"/>
    </source>
</evidence>
<protein>
    <submittedName>
        <fullName evidence="5">Transcriptional regulator</fullName>
    </submittedName>
</protein>
<dbReference type="InterPro" id="IPR018062">
    <property type="entry name" value="HTH_AraC-typ_CS"/>
</dbReference>
<reference evidence="5 6" key="1">
    <citation type="submission" date="2016-06" db="EMBL/GenBank/DDBJ databases">
        <title>Complete genome sequence of Edwardsiella hoshinae ATCC 35051.</title>
        <authorList>
            <person name="Reichley S.R."/>
            <person name="Waldbieser G.C."/>
            <person name="Lawrence M.L."/>
            <person name="Griffin M.J."/>
        </authorList>
    </citation>
    <scope>NUCLEOTIDE SEQUENCE [LARGE SCALE GENOMIC DNA]</scope>
    <source>
        <strain evidence="5 6">ATCC 35051</strain>
    </source>
</reference>
<evidence type="ECO:0000256" key="3">
    <source>
        <dbReference type="ARBA" id="ARBA00023163"/>
    </source>
</evidence>
<dbReference type="PROSITE" id="PS00041">
    <property type="entry name" value="HTH_ARAC_FAMILY_1"/>
    <property type="match status" value="1"/>
</dbReference>
<keyword evidence="6" id="KW-1185">Reference proteome</keyword>
<dbReference type="InterPro" id="IPR018060">
    <property type="entry name" value="HTH_AraC"/>
</dbReference>
<gene>
    <name evidence="5" type="ORF">A9798_07520</name>
</gene>
<keyword evidence="3" id="KW-0804">Transcription</keyword>
<sequence>MCNSTDPQPHSPLMLYSAAQRLEVTLCTPHVMASNHWHGQLEINLPFDDDLHYQIDDRLLTIPQGHMALFWACTPHRLVDPGQCRQMALFSLPMPLFLSWPLDRQLINHVTHGRVVISQQALSLTSQEVYRWQQDLASTNLARHQLASEEIHLMLKRFSLCGWQSLQAGQTAQTPGGEQALSRHALFYVSQMLSYIAGHYDRTLTLEQIAQHVHLNPHYAMTLFQRVMKMTLKQYITSMRINHVRVLLSDTDRTILDIALTAGFRSSSRFYSTFSKYTGMSPQQYRRLARTGTAPRSSTD</sequence>
<name>A0ABM6ENE3_9GAMM</name>
<keyword evidence="2" id="KW-0238">DNA-binding</keyword>
<evidence type="ECO:0000313" key="5">
    <source>
        <dbReference type="EMBL" id="AOV98552.1"/>
    </source>
</evidence>
<evidence type="ECO:0000313" key="6">
    <source>
        <dbReference type="Proteomes" id="UP000175893"/>
    </source>
</evidence>
<dbReference type="Gene3D" id="1.10.10.60">
    <property type="entry name" value="Homeodomain-like"/>
    <property type="match status" value="2"/>
</dbReference>
<dbReference type="SMART" id="SM00342">
    <property type="entry name" value="HTH_ARAC"/>
    <property type="match status" value="1"/>
</dbReference>
<dbReference type="PANTHER" id="PTHR43280:SF14">
    <property type="entry name" value="MELIBIOSE OPERON REGULATORY PROTEIN"/>
    <property type="match status" value="1"/>
</dbReference>